<accession>A0A191WFV7</accession>
<evidence type="ECO:0000259" key="6">
    <source>
        <dbReference type="PROSITE" id="PS50893"/>
    </source>
</evidence>
<organism evidence="7 8">
    <name type="scientific">Agromyces aureus</name>
    <dbReference type="NCBI Taxonomy" id="453304"/>
    <lineage>
        <taxon>Bacteria</taxon>
        <taxon>Bacillati</taxon>
        <taxon>Actinomycetota</taxon>
        <taxon>Actinomycetes</taxon>
        <taxon>Micrococcales</taxon>
        <taxon>Microbacteriaceae</taxon>
        <taxon>Agromyces</taxon>
    </lineage>
</organism>
<reference evidence="8" key="2">
    <citation type="submission" date="2016-01" db="EMBL/GenBank/DDBJ databases">
        <title>Complete genome sequence of Agromyces aureus AR33T and comparison with related organisms.</title>
        <authorList>
            <person name="Corretto E."/>
            <person name="Antonielli L."/>
            <person name="Sessitsch A."/>
            <person name="Brader G."/>
        </authorList>
    </citation>
    <scope>NUCLEOTIDE SEQUENCE [LARGE SCALE GENOMIC DNA]</scope>
    <source>
        <strain evidence="8">AR33</strain>
    </source>
</reference>
<dbReference type="OrthoDB" id="9776369at2"/>
<dbReference type="Pfam" id="PF00005">
    <property type="entry name" value="ABC_tran"/>
    <property type="match status" value="1"/>
</dbReference>
<dbReference type="InterPro" id="IPR052156">
    <property type="entry name" value="BCAA_Transport_ATP-bd_LivF"/>
</dbReference>
<keyword evidence="8" id="KW-1185">Reference proteome</keyword>
<evidence type="ECO:0000256" key="3">
    <source>
        <dbReference type="ARBA" id="ARBA00022741"/>
    </source>
</evidence>
<keyword evidence="5" id="KW-0029">Amino-acid transport</keyword>
<dbReference type="Gene3D" id="3.40.50.300">
    <property type="entry name" value="P-loop containing nucleotide triphosphate hydrolases"/>
    <property type="match status" value="1"/>
</dbReference>
<dbReference type="PANTHER" id="PTHR43820">
    <property type="entry name" value="HIGH-AFFINITY BRANCHED-CHAIN AMINO ACID TRANSPORT ATP-BINDING PROTEIN LIVF"/>
    <property type="match status" value="1"/>
</dbReference>
<reference evidence="7 8" key="1">
    <citation type="journal article" date="2016" name="Int. J. Syst. Evol. Microbiol.">
        <title>Agromyces aureus sp. nov., isolated from the rhizosphere of Salix caprea L. grown in a heavy-metal-contaminated soil.</title>
        <authorList>
            <person name="Corretto E."/>
            <person name="Antonielli L."/>
            <person name="Sessitsch A."/>
            <person name="Compant S."/>
            <person name="Gorfer M."/>
            <person name="Kuffner M."/>
            <person name="Brader G."/>
        </authorList>
    </citation>
    <scope>NUCLEOTIDE SEQUENCE [LARGE SCALE GENOMIC DNA]</scope>
    <source>
        <strain evidence="7 8">AR33</strain>
    </source>
</reference>
<name>A0A191WFV7_9MICO</name>
<dbReference type="GO" id="GO:0005524">
    <property type="term" value="F:ATP binding"/>
    <property type="evidence" value="ECO:0007669"/>
    <property type="project" value="UniProtKB-KW"/>
</dbReference>
<dbReference type="Proteomes" id="UP000078437">
    <property type="component" value="Chromosome"/>
</dbReference>
<dbReference type="KEGG" id="agy:ATC03_10800"/>
<dbReference type="SMART" id="SM00382">
    <property type="entry name" value="AAA"/>
    <property type="match status" value="1"/>
</dbReference>
<evidence type="ECO:0000256" key="4">
    <source>
        <dbReference type="ARBA" id="ARBA00022840"/>
    </source>
</evidence>
<evidence type="ECO:0000313" key="7">
    <source>
        <dbReference type="EMBL" id="ANJ27141.1"/>
    </source>
</evidence>
<protein>
    <recommendedName>
        <fullName evidence="6">ABC transporter domain-containing protein</fullName>
    </recommendedName>
</protein>
<dbReference type="RefSeq" id="WP_067876743.1">
    <property type="nucleotide sequence ID" value="NZ_CP013979.1"/>
</dbReference>
<dbReference type="STRING" id="453304.ATC03_10800"/>
<gene>
    <name evidence="7" type="ORF">ATC03_10800</name>
</gene>
<dbReference type="GO" id="GO:0015807">
    <property type="term" value="P:L-amino acid transport"/>
    <property type="evidence" value="ECO:0007669"/>
    <property type="project" value="TreeGrafter"/>
</dbReference>
<dbReference type="InterPro" id="IPR027417">
    <property type="entry name" value="P-loop_NTPase"/>
</dbReference>
<sequence length="255" mass="27448">MSLLEIENLRARYGRVEVLHGVDLRVEEGSIVALLGANGAGKSTLLRAICHAVDTSGSCRFAGVDLSGRSTAAIAHLGVGHVPEGRGTFADFTVEENLRLGAVSRTRARSRREIEVDLDLVYETFPILRDFRRRQAGALSGGQAQMLAVARALLGRPRLLLVDEPSLGLAPLTARDLFARFTGLRDEWALTILLAEQNAKLSLTIADRAVLLSRGRVVHDGPSGDLATVDAVHADYLGANQPQPAAVDARMKETR</sequence>
<evidence type="ECO:0000256" key="1">
    <source>
        <dbReference type="ARBA" id="ARBA00005417"/>
    </source>
</evidence>
<evidence type="ECO:0000256" key="2">
    <source>
        <dbReference type="ARBA" id="ARBA00022448"/>
    </source>
</evidence>
<dbReference type="PROSITE" id="PS00211">
    <property type="entry name" value="ABC_TRANSPORTER_1"/>
    <property type="match status" value="1"/>
</dbReference>
<evidence type="ECO:0000313" key="8">
    <source>
        <dbReference type="Proteomes" id="UP000078437"/>
    </source>
</evidence>
<keyword evidence="3" id="KW-0547">Nucleotide-binding</keyword>
<dbReference type="GO" id="GO:0016887">
    <property type="term" value="F:ATP hydrolysis activity"/>
    <property type="evidence" value="ECO:0007669"/>
    <property type="project" value="InterPro"/>
</dbReference>
<dbReference type="InterPro" id="IPR017871">
    <property type="entry name" value="ABC_transporter-like_CS"/>
</dbReference>
<evidence type="ECO:0000256" key="5">
    <source>
        <dbReference type="ARBA" id="ARBA00022970"/>
    </source>
</evidence>
<dbReference type="InterPro" id="IPR003593">
    <property type="entry name" value="AAA+_ATPase"/>
</dbReference>
<proteinExistence type="inferred from homology"/>
<keyword evidence="4" id="KW-0067">ATP-binding</keyword>
<keyword evidence="2" id="KW-0813">Transport</keyword>
<dbReference type="CDD" id="cd03224">
    <property type="entry name" value="ABC_TM1139_LivF_branched"/>
    <property type="match status" value="1"/>
</dbReference>
<dbReference type="GO" id="GO:0015658">
    <property type="term" value="F:branched-chain amino acid transmembrane transporter activity"/>
    <property type="evidence" value="ECO:0007669"/>
    <property type="project" value="TreeGrafter"/>
</dbReference>
<feature type="domain" description="ABC transporter" evidence="6">
    <location>
        <begin position="4"/>
        <end position="239"/>
    </location>
</feature>
<dbReference type="InterPro" id="IPR003439">
    <property type="entry name" value="ABC_transporter-like_ATP-bd"/>
</dbReference>
<dbReference type="SUPFAM" id="SSF52540">
    <property type="entry name" value="P-loop containing nucleoside triphosphate hydrolases"/>
    <property type="match status" value="1"/>
</dbReference>
<dbReference type="PROSITE" id="PS50893">
    <property type="entry name" value="ABC_TRANSPORTER_2"/>
    <property type="match status" value="1"/>
</dbReference>
<comment type="similarity">
    <text evidence="1">Belongs to the ABC transporter superfamily.</text>
</comment>
<dbReference type="AlphaFoldDB" id="A0A191WFV7"/>
<dbReference type="EMBL" id="CP013979">
    <property type="protein sequence ID" value="ANJ27141.1"/>
    <property type="molecule type" value="Genomic_DNA"/>
</dbReference>
<dbReference type="PANTHER" id="PTHR43820:SF4">
    <property type="entry name" value="HIGH-AFFINITY BRANCHED-CHAIN AMINO ACID TRANSPORT ATP-BINDING PROTEIN LIVF"/>
    <property type="match status" value="1"/>
</dbReference>